<comment type="caution">
    <text evidence="1">The sequence shown here is derived from an EMBL/GenBank/DDBJ whole genome shotgun (WGS) entry which is preliminary data.</text>
</comment>
<evidence type="ECO:0000313" key="2">
    <source>
        <dbReference type="Proteomes" id="UP000051672"/>
    </source>
</evidence>
<keyword evidence="2" id="KW-1185">Reference proteome</keyword>
<sequence length="64" mass="7260">MLDDRLLGLTFTLTSAAEYGQVSFFGIRYQYHLLRPAEIGTQVIVLRHTPRYLEVVAADSVLAY</sequence>
<protein>
    <submittedName>
        <fullName evidence="1">Uncharacterized protein</fullName>
    </submittedName>
</protein>
<evidence type="ECO:0000313" key="1">
    <source>
        <dbReference type="EMBL" id="KRM73075.1"/>
    </source>
</evidence>
<gene>
    <name evidence="1" type="ORF">FC34_GL000797</name>
</gene>
<dbReference type="AlphaFoldDB" id="A0A0R2BBP2"/>
<dbReference type="Proteomes" id="UP000051672">
    <property type="component" value="Unassembled WGS sequence"/>
</dbReference>
<dbReference type="EMBL" id="AYZQ01000001">
    <property type="protein sequence ID" value="KRM73075.1"/>
    <property type="molecule type" value="Genomic_DNA"/>
</dbReference>
<dbReference type="OrthoDB" id="2303069at2"/>
<proteinExistence type="predicted"/>
<organism evidence="1 2">
    <name type="scientific">Lacticaseibacillus brantae DSM 23927</name>
    <dbReference type="NCBI Taxonomy" id="1423727"/>
    <lineage>
        <taxon>Bacteria</taxon>
        <taxon>Bacillati</taxon>
        <taxon>Bacillota</taxon>
        <taxon>Bacilli</taxon>
        <taxon>Lactobacillales</taxon>
        <taxon>Lactobacillaceae</taxon>
        <taxon>Lacticaseibacillus</taxon>
    </lineage>
</organism>
<dbReference type="PATRIC" id="fig|1423727.3.peg.804"/>
<dbReference type="STRING" id="1423727.FC34_GL000797"/>
<accession>A0A0R2BBP2</accession>
<dbReference type="RefSeq" id="WP_057894076.1">
    <property type="nucleotide sequence ID" value="NZ_AYZQ01000001.1"/>
</dbReference>
<name>A0A0R2BBP2_9LACO</name>
<reference evidence="1 2" key="1">
    <citation type="journal article" date="2015" name="Genome Announc.">
        <title>Expanding the biotechnology potential of lactobacilli through comparative genomics of 213 strains and associated genera.</title>
        <authorList>
            <person name="Sun Z."/>
            <person name="Harris H.M."/>
            <person name="McCann A."/>
            <person name="Guo C."/>
            <person name="Argimon S."/>
            <person name="Zhang W."/>
            <person name="Yang X."/>
            <person name="Jeffery I.B."/>
            <person name="Cooney J.C."/>
            <person name="Kagawa T.F."/>
            <person name="Liu W."/>
            <person name="Song Y."/>
            <person name="Salvetti E."/>
            <person name="Wrobel A."/>
            <person name="Rasinkangas P."/>
            <person name="Parkhill J."/>
            <person name="Rea M.C."/>
            <person name="O'Sullivan O."/>
            <person name="Ritari J."/>
            <person name="Douillard F.P."/>
            <person name="Paul Ross R."/>
            <person name="Yang R."/>
            <person name="Briner A.E."/>
            <person name="Felis G.E."/>
            <person name="de Vos W.M."/>
            <person name="Barrangou R."/>
            <person name="Klaenhammer T.R."/>
            <person name="Caufield P.W."/>
            <person name="Cui Y."/>
            <person name="Zhang H."/>
            <person name="O'Toole P.W."/>
        </authorList>
    </citation>
    <scope>NUCLEOTIDE SEQUENCE [LARGE SCALE GENOMIC DNA]</scope>
    <source>
        <strain evidence="1 2">DSM 23927</strain>
    </source>
</reference>